<reference evidence="1" key="2">
    <citation type="submission" date="2025-09" db="UniProtKB">
        <authorList>
            <consortium name="EnsemblPlants"/>
        </authorList>
    </citation>
    <scope>IDENTIFICATION</scope>
</reference>
<organism evidence="1 2">
    <name type="scientific">Avena sativa</name>
    <name type="common">Oat</name>
    <dbReference type="NCBI Taxonomy" id="4498"/>
    <lineage>
        <taxon>Eukaryota</taxon>
        <taxon>Viridiplantae</taxon>
        <taxon>Streptophyta</taxon>
        <taxon>Embryophyta</taxon>
        <taxon>Tracheophyta</taxon>
        <taxon>Spermatophyta</taxon>
        <taxon>Magnoliopsida</taxon>
        <taxon>Liliopsida</taxon>
        <taxon>Poales</taxon>
        <taxon>Poaceae</taxon>
        <taxon>BOP clade</taxon>
        <taxon>Pooideae</taxon>
        <taxon>Poodae</taxon>
        <taxon>Poeae</taxon>
        <taxon>Poeae Chloroplast Group 1 (Aveneae type)</taxon>
        <taxon>Aveninae</taxon>
        <taxon>Avena</taxon>
    </lineage>
</organism>
<dbReference type="EnsemblPlants" id="AVESA.00010b.r2.2AG0240030.1">
    <property type="protein sequence ID" value="AVESA.00010b.r2.2AG0240030.1.CDS"/>
    <property type="gene ID" value="AVESA.00010b.r2.2AG0240030"/>
</dbReference>
<proteinExistence type="predicted"/>
<evidence type="ECO:0000313" key="2">
    <source>
        <dbReference type="Proteomes" id="UP001732700"/>
    </source>
</evidence>
<evidence type="ECO:0000313" key="1">
    <source>
        <dbReference type="EnsemblPlants" id="AVESA.00010b.r2.2AG0240030.1.CDS"/>
    </source>
</evidence>
<protein>
    <submittedName>
        <fullName evidence="1">Uncharacterized protein</fullName>
    </submittedName>
</protein>
<dbReference type="Proteomes" id="UP001732700">
    <property type="component" value="Chromosome 2A"/>
</dbReference>
<accession>A0ACD5UFT2</accession>
<keyword evidence="2" id="KW-1185">Reference proteome</keyword>
<name>A0ACD5UFT2_AVESA</name>
<reference evidence="1" key="1">
    <citation type="submission" date="2021-05" db="EMBL/GenBank/DDBJ databases">
        <authorList>
            <person name="Scholz U."/>
            <person name="Mascher M."/>
            <person name="Fiebig A."/>
        </authorList>
    </citation>
    <scope>NUCLEOTIDE SEQUENCE [LARGE SCALE GENOMIC DNA]</scope>
</reference>
<sequence>MVLKKALRWLPRSSAGSGPEEDEDSNEWSGLLRSHRDQNRLVPVTDVDEQPKAEPKVNSQACYACIVMAAQTTVVLKVSMHCHGCARKVQKQISKLEGVVSVKIELAIKTVTVVGNVTPVEVLEAVSKVIKYAHIQAAP</sequence>